<protein>
    <submittedName>
        <fullName evidence="2">Uncharacterized protein</fullName>
    </submittedName>
</protein>
<evidence type="ECO:0000313" key="3">
    <source>
        <dbReference type="Proteomes" id="UP000708208"/>
    </source>
</evidence>
<gene>
    <name evidence="2" type="ORF">AFUS01_LOCUS18672</name>
</gene>
<evidence type="ECO:0000313" key="2">
    <source>
        <dbReference type="EMBL" id="CAG7729992.1"/>
    </source>
</evidence>
<reference evidence="2" key="1">
    <citation type="submission" date="2021-06" db="EMBL/GenBank/DDBJ databases">
        <authorList>
            <person name="Hodson N. C."/>
            <person name="Mongue J. A."/>
            <person name="Jaron S. K."/>
        </authorList>
    </citation>
    <scope>NUCLEOTIDE SEQUENCE</scope>
</reference>
<keyword evidence="3" id="KW-1185">Reference proteome</keyword>
<dbReference type="EMBL" id="CAJVCH010187476">
    <property type="protein sequence ID" value="CAG7729992.1"/>
    <property type="molecule type" value="Genomic_DNA"/>
</dbReference>
<proteinExistence type="predicted"/>
<dbReference type="AlphaFoldDB" id="A0A8J2P8F3"/>
<name>A0A8J2P8F3_9HEXA</name>
<feature type="region of interest" description="Disordered" evidence="1">
    <location>
        <begin position="87"/>
        <end position="110"/>
    </location>
</feature>
<organism evidence="2 3">
    <name type="scientific">Allacma fusca</name>
    <dbReference type="NCBI Taxonomy" id="39272"/>
    <lineage>
        <taxon>Eukaryota</taxon>
        <taxon>Metazoa</taxon>
        <taxon>Ecdysozoa</taxon>
        <taxon>Arthropoda</taxon>
        <taxon>Hexapoda</taxon>
        <taxon>Collembola</taxon>
        <taxon>Symphypleona</taxon>
        <taxon>Sminthuridae</taxon>
        <taxon>Allacma</taxon>
    </lineage>
</organism>
<feature type="non-terminal residue" evidence="2">
    <location>
        <position position="1"/>
    </location>
</feature>
<evidence type="ECO:0000256" key="1">
    <source>
        <dbReference type="SAM" id="MobiDB-lite"/>
    </source>
</evidence>
<sequence>GLIHLERYQGVSGGMTWIRHSLMHNKNLPDFLAQVANDPKRTVSSKLLFFPAKLQLLTYSRIPNGAFTFRKPLPVLFRDRLREAGSPYEVVEEDSRRPESAQAYNPKNTG</sequence>
<accession>A0A8J2P8F3</accession>
<dbReference type="Proteomes" id="UP000708208">
    <property type="component" value="Unassembled WGS sequence"/>
</dbReference>
<comment type="caution">
    <text evidence="2">The sequence shown here is derived from an EMBL/GenBank/DDBJ whole genome shotgun (WGS) entry which is preliminary data.</text>
</comment>